<evidence type="ECO:0000313" key="1">
    <source>
        <dbReference type="EMBL" id="PXX49386.1"/>
    </source>
</evidence>
<comment type="caution">
    <text evidence="1">The sequence shown here is derived from an EMBL/GenBank/DDBJ whole genome shotgun (WGS) entry which is preliminary data.</text>
</comment>
<keyword evidence="2" id="KW-1185">Reference proteome</keyword>
<proteinExistence type="predicted"/>
<dbReference type="Proteomes" id="UP000248395">
    <property type="component" value="Unassembled WGS sequence"/>
</dbReference>
<dbReference type="AlphaFoldDB" id="A0A318K5Z5"/>
<dbReference type="RefSeq" id="WP_059284639.1">
    <property type="nucleotide sequence ID" value="NZ_LNQU01000005.1"/>
</dbReference>
<evidence type="ECO:0000313" key="2">
    <source>
        <dbReference type="Proteomes" id="UP000248395"/>
    </source>
</evidence>
<sequence length="121" mass="12769">MSKLFTRICANYEGDGDIEAWSAEIWDGERLLASACHLASSAAARTAAEYLLLGLVSSFDGLARATSAEVTVALMDLRKACGAAIDAVPADVLAGAFSDAVRGIEVDRIGRLRLAMEAVRH</sequence>
<name>A0A318K5Z5_9NEIS</name>
<accession>A0A318K5Z5</accession>
<gene>
    <name evidence="1" type="ORF">DFR38_10425</name>
</gene>
<dbReference type="EMBL" id="QJKC01000004">
    <property type="protein sequence ID" value="PXX49386.1"/>
    <property type="molecule type" value="Genomic_DNA"/>
</dbReference>
<reference evidence="1 2" key="1">
    <citation type="submission" date="2018-05" db="EMBL/GenBank/DDBJ databases">
        <title>Genomic Encyclopedia of Type Strains, Phase IV (KMG-IV): sequencing the most valuable type-strain genomes for metagenomic binning, comparative biology and taxonomic classification.</title>
        <authorList>
            <person name="Goeker M."/>
        </authorList>
    </citation>
    <scope>NUCLEOTIDE SEQUENCE [LARGE SCALE GENOMIC DNA]</scope>
    <source>
        <strain evidence="1 2">DSM 25134</strain>
    </source>
</reference>
<organism evidence="1 2">
    <name type="scientific">Aquitalea magnusonii</name>
    <dbReference type="NCBI Taxonomy" id="332411"/>
    <lineage>
        <taxon>Bacteria</taxon>
        <taxon>Pseudomonadati</taxon>
        <taxon>Pseudomonadota</taxon>
        <taxon>Betaproteobacteria</taxon>
        <taxon>Neisseriales</taxon>
        <taxon>Chromobacteriaceae</taxon>
        <taxon>Aquitalea</taxon>
    </lineage>
</organism>
<protein>
    <submittedName>
        <fullName evidence="1">Uncharacterized protein</fullName>
    </submittedName>
</protein>